<keyword evidence="1" id="KW-1133">Transmembrane helix</keyword>
<dbReference type="Pfam" id="PF12365">
    <property type="entry name" value="DUF3649"/>
    <property type="match status" value="1"/>
</dbReference>
<keyword evidence="1" id="KW-0812">Transmembrane</keyword>
<keyword evidence="3" id="KW-1185">Reference proteome</keyword>
<evidence type="ECO:0000256" key="1">
    <source>
        <dbReference type="SAM" id="Phobius"/>
    </source>
</evidence>
<name>A0A9W6NEQ6_9PSED</name>
<dbReference type="InterPro" id="IPR022109">
    <property type="entry name" value="DUF3649"/>
</dbReference>
<dbReference type="AlphaFoldDB" id="A0A9W6NEQ6"/>
<proteinExistence type="predicted"/>
<protein>
    <recommendedName>
        <fullName evidence="4">DUF3649 domain-containing protein</fullName>
    </recommendedName>
</protein>
<accession>A0A9W6NEQ6</accession>
<evidence type="ECO:0000313" key="2">
    <source>
        <dbReference type="EMBL" id="GLK87821.1"/>
    </source>
</evidence>
<keyword evidence="1" id="KW-0472">Membrane</keyword>
<reference evidence="2" key="2">
    <citation type="submission" date="2023-01" db="EMBL/GenBank/DDBJ databases">
        <authorList>
            <person name="Sun Q."/>
            <person name="Evtushenko L."/>
        </authorList>
    </citation>
    <scope>NUCLEOTIDE SEQUENCE</scope>
    <source>
        <strain evidence="2">VKM B-2935</strain>
    </source>
</reference>
<feature type="transmembrane region" description="Helical" evidence="1">
    <location>
        <begin position="57"/>
        <end position="77"/>
    </location>
</feature>
<gene>
    <name evidence="2" type="ORF">GCM10017655_08830</name>
</gene>
<feature type="transmembrane region" description="Helical" evidence="1">
    <location>
        <begin position="83"/>
        <end position="106"/>
    </location>
</feature>
<sequence>MSNAISTKTGAKAWSSSPGLATASRIVAAIFAGYGLAYASTMFLTVYLPLVRSDRVVFASLASFIVYLAAIVYTFAARSASRAWLVLVGLSVVLAVAALVAGDFGARR</sequence>
<evidence type="ECO:0000313" key="3">
    <source>
        <dbReference type="Proteomes" id="UP001143328"/>
    </source>
</evidence>
<organism evidence="2 3">
    <name type="scientific">Pseudomonas turukhanskensis</name>
    <dbReference type="NCBI Taxonomy" id="1806536"/>
    <lineage>
        <taxon>Bacteria</taxon>
        <taxon>Pseudomonadati</taxon>
        <taxon>Pseudomonadota</taxon>
        <taxon>Gammaproteobacteria</taxon>
        <taxon>Pseudomonadales</taxon>
        <taxon>Pseudomonadaceae</taxon>
        <taxon>Pseudomonas</taxon>
    </lineage>
</organism>
<comment type="caution">
    <text evidence="2">The sequence shown here is derived from an EMBL/GenBank/DDBJ whole genome shotgun (WGS) entry which is preliminary data.</text>
</comment>
<dbReference type="EMBL" id="BSFN01000002">
    <property type="protein sequence ID" value="GLK87821.1"/>
    <property type="molecule type" value="Genomic_DNA"/>
</dbReference>
<dbReference type="Proteomes" id="UP001143328">
    <property type="component" value="Unassembled WGS sequence"/>
</dbReference>
<reference evidence="2" key="1">
    <citation type="journal article" date="2014" name="Int. J. Syst. Evol. Microbiol.">
        <title>Complete genome sequence of Corynebacterium casei LMG S-19264T (=DSM 44701T), isolated from a smear-ripened cheese.</title>
        <authorList>
            <consortium name="US DOE Joint Genome Institute (JGI-PGF)"/>
            <person name="Walter F."/>
            <person name="Albersmeier A."/>
            <person name="Kalinowski J."/>
            <person name="Ruckert C."/>
        </authorList>
    </citation>
    <scope>NUCLEOTIDE SEQUENCE</scope>
    <source>
        <strain evidence="2">VKM B-2935</strain>
    </source>
</reference>
<evidence type="ECO:0008006" key="4">
    <source>
        <dbReference type="Google" id="ProtNLM"/>
    </source>
</evidence>
<feature type="transmembrane region" description="Helical" evidence="1">
    <location>
        <begin position="26"/>
        <end position="50"/>
    </location>
</feature>